<dbReference type="InterPro" id="IPR045851">
    <property type="entry name" value="AMP-bd_C_sf"/>
</dbReference>
<dbReference type="Gene3D" id="2.30.38.10">
    <property type="entry name" value="Luciferase, Domain 3"/>
    <property type="match status" value="1"/>
</dbReference>
<gene>
    <name evidence="4" type="ORF">RCOM_1795970</name>
</gene>
<dbReference type="PROSITE" id="PS50075">
    <property type="entry name" value="CARRIER"/>
    <property type="match status" value="1"/>
</dbReference>
<dbReference type="GO" id="GO:0047462">
    <property type="term" value="F:phenylalanine racemase (ATP-hydrolyzing) activity"/>
    <property type="evidence" value="ECO:0007669"/>
    <property type="project" value="UniProtKB-EC"/>
</dbReference>
<dbReference type="Gene3D" id="3.30.300.30">
    <property type="match status" value="1"/>
</dbReference>
<dbReference type="SUPFAM" id="SSF56801">
    <property type="entry name" value="Acetyl-CoA synthetase-like"/>
    <property type="match status" value="1"/>
</dbReference>
<keyword evidence="1" id="KW-0596">Phosphopantetheine</keyword>
<dbReference type="STRING" id="3988.B9TIK0"/>
<evidence type="ECO:0000313" key="4">
    <source>
        <dbReference type="EMBL" id="EEF24314.1"/>
    </source>
</evidence>
<evidence type="ECO:0000259" key="3">
    <source>
        <dbReference type="PROSITE" id="PS50075"/>
    </source>
</evidence>
<feature type="non-terminal residue" evidence="4">
    <location>
        <position position="367"/>
    </location>
</feature>
<feature type="domain" description="Carrier" evidence="3">
    <location>
        <begin position="320"/>
        <end position="367"/>
    </location>
</feature>
<dbReference type="GO" id="GO:0044550">
    <property type="term" value="P:secondary metabolite biosynthetic process"/>
    <property type="evidence" value="ECO:0007669"/>
    <property type="project" value="UniProtKB-ARBA"/>
</dbReference>
<keyword evidence="4" id="KW-0413">Isomerase</keyword>
<dbReference type="FunFam" id="2.30.38.10:FF:000001">
    <property type="entry name" value="Non-ribosomal peptide synthetase PvdI"/>
    <property type="match status" value="1"/>
</dbReference>
<proteinExistence type="predicted"/>
<dbReference type="EMBL" id="EQ982657">
    <property type="protein sequence ID" value="EEF24314.1"/>
    <property type="molecule type" value="Genomic_DNA"/>
</dbReference>
<dbReference type="InParanoid" id="B9TIK0"/>
<dbReference type="Gene3D" id="3.40.50.980">
    <property type="match status" value="1"/>
</dbReference>
<evidence type="ECO:0000313" key="5">
    <source>
        <dbReference type="Proteomes" id="UP000008311"/>
    </source>
</evidence>
<accession>B9TIK0</accession>
<keyword evidence="5" id="KW-1185">Reference proteome</keyword>
<dbReference type="InterPro" id="IPR000873">
    <property type="entry name" value="AMP-dep_synth/lig_dom"/>
</dbReference>
<dbReference type="InterPro" id="IPR036736">
    <property type="entry name" value="ACP-like_sf"/>
</dbReference>
<protein>
    <submittedName>
        <fullName evidence="4">Antibiotic synthetase, putative</fullName>
        <ecNumber evidence="4">5.1.1.11</ecNumber>
    </submittedName>
</protein>
<sequence length="367" mass="39415">MAMVSTVAADLGHTVLFGALCGGRLLHLISAERAFDPDRFAEYMAHHEVSVLKIVPSHLQALLSAADPAAVLPRDCLVVGGEATRWPLLEKLGQLRPSMRVLNHYGPTETTVGILTQPAADASRAAATLPLGYPLPNSEVWVLDEQLEPVACGVVGELYLGGEGTARGYQARAAQTAERFVAHPFADGRRLYRTGDRVRMLADGALEFLGRIDDQIKIRGYRVELREVTQALLALPGVATAEAVARDGEDGRVRLYGYVVPRAGMTLDAAALQSQLAARLPDYMVPASIMVLEAMPLNANGKVDRRALPEPARIGADGDAPQGAVEQALAAVWCEVMGLEDIGRHDNFFELGGDSILSLQIVARSRK</sequence>
<dbReference type="Pfam" id="PF00550">
    <property type="entry name" value="PP-binding"/>
    <property type="match status" value="1"/>
</dbReference>
<dbReference type="Pfam" id="PF13193">
    <property type="entry name" value="AMP-binding_C"/>
    <property type="match status" value="1"/>
</dbReference>
<dbReference type="PANTHER" id="PTHR45527">
    <property type="entry name" value="NONRIBOSOMAL PEPTIDE SYNTHETASE"/>
    <property type="match status" value="1"/>
</dbReference>
<dbReference type="InterPro" id="IPR025110">
    <property type="entry name" value="AMP-bd_C"/>
</dbReference>
<evidence type="ECO:0000256" key="2">
    <source>
        <dbReference type="ARBA" id="ARBA00022553"/>
    </source>
</evidence>
<dbReference type="FunFam" id="3.30.300.30:FF:000010">
    <property type="entry name" value="Enterobactin synthetase component F"/>
    <property type="match status" value="1"/>
</dbReference>
<dbReference type="Proteomes" id="UP000008311">
    <property type="component" value="Unassembled WGS sequence"/>
</dbReference>
<keyword evidence="2" id="KW-0597">Phosphoprotein</keyword>
<evidence type="ECO:0000256" key="1">
    <source>
        <dbReference type="ARBA" id="ARBA00022450"/>
    </source>
</evidence>
<name>B9TIK0_RICCO</name>
<dbReference type="InterPro" id="IPR009081">
    <property type="entry name" value="PP-bd_ACP"/>
</dbReference>
<dbReference type="Gene3D" id="1.10.1200.10">
    <property type="entry name" value="ACP-like"/>
    <property type="match status" value="1"/>
</dbReference>
<dbReference type="AlphaFoldDB" id="B9TIK0"/>
<organism evidence="4 5">
    <name type="scientific">Ricinus communis</name>
    <name type="common">Castor bean</name>
    <dbReference type="NCBI Taxonomy" id="3988"/>
    <lineage>
        <taxon>Eukaryota</taxon>
        <taxon>Viridiplantae</taxon>
        <taxon>Streptophyta</taxon>
        <taxon>Embryophyta</taxon>
        <taxon>Tracheophyta</taxon>
        <taxon>Spermatophyta</taxon>
        <taxon>Magnoliopsida</taxon>
        <taxon>eudicotyledons</taxon>
        <taxon>Gunneridae</taxon>
        <taxon>Pentapetalae</taxon>
        <taxon>rosids</taxon>
        <taxon>fabids</taxon>
        <taxon>Malpighiales</taxon>
        <taxon>Euphorbiaceae</taxon>
        <taxon>Acalyphoideae</taxon>
        <taxon>Acalypheae</taxon>
        <taxon>Ricinus</taxon>
    </lineage>
</organism>
<reference evidence="5" key="1">
    <citation type="journal article" date="2010" name="Nat. Biotechnol.">
        <title>Draft genome sequence of the oilseed species Ricinus communis.</title>
        <authorList>
            <person name="Chan A.P."/>
            <person name="Crabtree J."/>
            <person name="Zhao Q."/>
            <person name="Lorenzi H."/>
            <person name="Orvis J."/>
            <person name="Puiu D."/>
            <person name="Melake-Berhan A."/>
            <person name="Jones K.M."/>
            <person name="Redman J."/>
            <person name="Chen G."/>
            <person name="Cahoon E.B."/>
            <person name="Gedil M."/>
            <person name="Stanke M."/>
            <person name="Haas B.J."/>
            <person name="Wortman J.R."/>
            <person name="Fraser-Liggett C.M."/>
            <person name="Ravel J."/>
            <person name="Rabinowicz P.D."/>
        </authorList>
    </citation>
    <scope>NUCLEOTIDE SEQUENCE [LARGE SCALE GENOMIC DNA]</scope>
    <source>
        <strain evidence="5">cv. Hale</strain>
    </source>
</reference>
<dbReference type="eggNOG" id="KOG1178">
    <property type="taxonomic scope" value="Eukaryota"/>
</dbReference>
<dbReference type="Pfam" id="PF00501">
    <property type="entry name" value="AMP-binding"/>
    <property type="match status" value="1"/>
</dbReference>
<dbReference type="EC" id="5.1.1.11" evidence="4"/>
<dbReference type="PANTHER" id="PTHR45527:SF1">
    <property type="entry name" value="FATTY ACID SYNTHASE"/>
    <property type="match status" value="1"/>
</dbReference>
<dbReference type="CDD" id="cd05930">
    <property type="entry name" value="A_NRPS"/>
    <property type="match status" value="1"/>
</dbReference>